<gene>
    <name evidence="7 9" type="primary">deoA</name>
    <name evidence="9" type="ORF">NE863_17895</name>
</gene>
<dbReference type="Gene3D" id="3.90.1170.30">
    <property type="entry name" value="Pyrimidine nucleoside phosphorylase-like, C-terminal domain"/>
    <property type="match status" value="1"/>
</dbReference>
<dbReference type="SUPFAM" id="SSF54680">
    <property type="entry name" value="Pyrimidine nucleoside phosphorylase C-terminal domain"/>
    <property type="match status" value="1"/>
</dbReference>
<comment type="pathway">
    <text evidence="7">Pyrimidine metabolism; dTMP biosynthesis via salvage pathway; dTMP from thymine: step 1/2.</text>
</comment>
<dbReference type="GO" id="GO:0004645">
    <property type="term" value="F:1,4-alpha-oligoglucan phosphorylase activity"/>
    <property type="evidence" value="ECO:0007669"/>
    <property type="project" value="InterPro"/>
</dbReference>
<feature type="domain" description="Pyrimidine nucleoside phosphorylase C-terminal" evidence="8">
    <location>
        <begin position="349"/>
        <end position="423"/>
    </location>
</feature>
<dbReference type="InterPro" id="IPR017459">
    <property type="entry name" value="Glycosyl_Trfase_fam3_N_dom"/>
</dbReference>
<dbReference type="AlphaFoldDB" id="A0A9Q8Y8Q2"/>
<dbReference type="InterPro" id="IPR000312">
    <property type="entry name" value="Glycosyl_Trfase_fam3"/>
</dbReference>
<dbReference type="Pfam" id="PF07831">
    <property type="entry name" value="PYNP_C"/>
    <property type="match status" value="1"/>
</dbReference>
<organism evidence="9 10">
    <name type="scientific">Ensifer adhaerens</name>
    <name type="common">Sinorhizobium morelense</name>
    <dbReference type="NCBI Taxonomy" id="106592"/>
    <lineage>
        <taxon>Bacteria</taxon>
        <taxon>Pseudomonadati</taxon>
        <taxon>Pseudomonadota</taxon>
        <taxon>Alphaproteobacteria</taxon>
        <taxon>Hyphomicrobiales</taxon>
        <taxon>Rhizobiaceae</taxon>
        <taxon>Sinorhizobium/Ensifer group</taxon>
        <taxon>Ensifer</taxon>
    </lineage>
</organism>
<evidence type="ECO:0000256" key="5">
    <source>
        <dbReference type="ARBA" id="ARBA00022679"/>
    </source>
</evidence>
<dbReference type="InterPro" id="IPR013102">
    <property type="entry name" value="PYNP_C"/>
</dbReference>
<dbReference type="SMART" id="SM00941">
    <property type="entry name" value="PYNP_C"/>
    <property type="match status" value="1"/>
</dbReference>
<comment type="similarity">
    <text evidence="1 7">Belongs to the thymidine/pyrimidine-nucleoside phosphorylase family.</text>
</comment>
<dbReference type="OrthoDB" id="9763887at2"/>
<dbReference type="InterPro" id="IPR018090">
    <property type="entry name" value="Pyrmidine_PPas_bac/euk"/>
</dbReference>
<dbReference type="GO" id="GO:0009032">
    <property type="term" value="F:thymidine phosphorylase activity"/>
    <property type="evidence" value="ECO:0007669"/>
    <property type="project" value="UniProtKB-UniRule"/>
</dbReference>
<evidence type="ECO:0000259" key="8">
    <source>
        <dbReference type="SMART" id="SM00941"/>
    </source>
</evidence>
<reference evidence="9" key="1">
    <citation type="submission" date="2022-06" db="EMBL/GenBank/DDBJ databases">
        <title>Physiological and biochemical characterization and genomic elucidation of a strain of the genus Ensifer adhaerens M8 that combines arsenic oxidation and chromium reduction.</title>
        <authorList>
            <person name="Li X."/>
            <person name="Yu c."/>
        </authorList>
    </citation>
    <scope>NUCLEOTIDE SEQUENCE</scope>
    <source>
        <strain evidence="9">M8</strain>
    </source>
</reference>
<comment type="catalytic activity">
    <reaction evidence="6 7">
        <text>thymidine + phosphate = 2-deoxy-alpha-D-ribose 1-phosphate + thymine</text>
        <dbReference type="Rhea" id="RHEA:16037"/>
        <dbReference type="ChEBI" id="CHEBI:17748"/>
        <dbReference type="ChEBI" id="CHEBI:17821"/>
        <dbReference type="ChEBI" id="CHEBI:43474"/>
        <dbReference type="ChEBI" id="CHEBI:57259"/>
        <dbReference type="EC" id="2.4.2.4"/>
    </reaction>
</comment>
<dbReference type="GO" id="GO:0006206">
    <property type="term" value="P:pyrimidine nucleobase metabolic process"/>
    <property type="evidence" value="ECO:0007669"/>
    <property type="project" value="InterPro"/>
</dbReference>
<dbReference type="GO" id="GO:0046104">
    <property type="term" value="P:thymidine metabolic process"/>
    <property type="evidence" value="ECO:0007669"/>
    <property type="project" value="UniProtKB-UniRule"/>
</dbReference>
<dbReference type="NCBIfam" id="NF004490">
    <property type="entry name" value="PRK05820.1"/>
    <property type="match status" value="1"/>
</dbReference>
<comment type="subunit">
    <text evidence="2 7">Homodimer.</text>
</comment>
<dbReference type="Pfam" id="PF00591">
    <property type="entry name" value="Glycos_transf_3"/>
    <property type="match status" value="1"/>
</dbReference>
<dbReference type="SUPFAM" id="SSF47648">
    <property type="entry name" value="Nucleoside phosphorylase/phosphoribosyltransferase N-terminal domain"/>
    <property type="match status" value="1"/>
</dbReference>
<dbReference type="Proteomes" id="UP001055460">
    <property type="component" value="Chromosome"/>
</dbReference>
<dbReference type="PROSITE" id="PS00647">
    <property type="entry name" value="THYMID_PHOSPHORYLASE"/>
    <property type="match status" value="1"/>
</dbReference>
<protein>
    <recommendedName>
        <fullName evidence="3 7">Thymidine phosphorylase</fullName>
        <ecNumber evidence="3 7">2.4.2.4</ecNumber>
    </recommendedName>
    <alternativeName>
        <fullName evidence="7">TdRPase</fullName>
    </alternativeName>
</protein>
<evidence type="ECO:0000256" key="3">
    <source>
        <dbReference type="ARBA" id="ARBA00011892"/>
    </source>
</evidence>
<dbReference type="PANTHER" id="PTHR10515:SF0">
    <property type="entry name" value="THYMIDINE PHOSPHORYLASE"/>
    <property type="match status" value="1"/>
</dbReference>
<dbReference type="InterPro" id="IPR017872">
    <property type="entry name" value="Pyrmidine_PPase_CS"/>
</dbReference>
<dbReference type="NCBIfam" id="TIGR02643">
    <property type="entry name" value="T_phosphoryl"/>
    <property type="match status" value="1"/>
</dbReference>
<dbReference type="PANTHER" id="PTHR10515">
    <property type="entry name" value="THYMIDINE PHOSPHORYLASE"/>
    <property type="match status" value="1"/>
</dbReference>
<evidence type="ECO:0000313" key="10">
    <source>
        <dbReference type="Proteomes" id="UP001055460"/>
    </source>
</evidence>
<evidence type="ECO:0000256" key="2">
    <source>
        <dbReference type="ARBA" id="ARBA00011738"/>
    </source>
</evidence>
<evidence type="ECO:0000256" key="4">
    <source>
        <dbReference type="ARBA" id="ARBA00022676"/>
    </source>
</evidence>
<dbReference type="NCBIfam" id="TIGR02644">
    <property type="entry name" value="Y_phosphoryl"/>
    <property type="match status" value="1"/>
</dbReference>
<proteinExistence type="inferred from homology"/>
<evidence type="ECO:0000256" key="6">
    <source>
        <dbReference type="ARBA" id="ARBA00048550"/>
    </source>
</evidence>
<dbReference type="SUPFAM" id="SSF52418">
    <property type="entry name" value="Nucleoside phosphorylase/phosphoribosyltransferase catalytic domain"/>
    <property type="match status" value="1"/>
</dbReference>
<dbReference type="InterPro" id="IPR000053">
    <property type="entry name" value="Thymidine/pyrmidine_PPase"/>
</dbReference>
<dbReference type="InterPro" id="IPR036320">
    <property type="entry name" value="Glycosyl_Trfase_fam3_N_dom_sf"/>
</dbReference>
<evidence type="ECO:0000256" key="1">
    <source>
        <dbReference type="ARBA" id="ARBA00006915"/>
    </source>
</evidence>
<dbReference type="EMBL" id="CP098807">
    <property type="protein sequence ID" value="USJ23129.1"/>
    <property type="molecule type" value="Genomic_DNA"/>
</dbReference>
<keyword evidence="4 7" id="KW-0328">Glycosyltransferase</keyword>
<dbReference type="InterPro" id="IPR013465">
    <property type="entry name" value="Thymidine_Pase"/>
</dbReference>
<dbReference type="Pfam" id="PF02885">
    <property type="entry name" value="Glycos_trans_3N"/>
    <property type="match status" value="1"/>
</dbReference>
<dbReference type="PIRSF" id="PIRSF000478">
    <property type="entry name" value="TP_PyNP"/>
    <property type="match status" value="1"/>
</dbReference>
<dbReference type="Gene3D" id="3.40.1030.10">
    <property type="entry name" value="Nucleoside phosphorylase/phosphoribosyltransferase catalytic domain"/>
    <property type="match status" value="1"/>
</dbReference>
<dbReference type="Gene3D" id="1.20.970.10">
    <property type="entry name" value="Transferase, Pyrimidine Nucleoside Phosphorylase, Chain C"/>
    <property type="match status" value="1"/>
</dbReference>
<dbReference type="InterPro" id="IPR035902">
    <property type="entry name" value="Nuc_phospho_transferase"/>
</dbReference>
<comment type="function">
    <text evidence="7">The enzymes which catalyze the reversible phosphorolysis of pyrimidine nucleosides are involved in the degradation of these compounds and in their utilization as carbon and energy sources, or in the rescue of pyrimidine bases for nucleotide synthesis.</text>
</comment>
<dbReference type="InterPro" id="IPR036566">
    <property type="entry name" value="PYNP-like_C_sf"/>
</dbReference>
<dbReference type="GO" id="GO:0005829">
    <property type="term" value="C:cytosol"/>
    <property type="evidence" value="ECO:0007669"/>
    <property type="project" value="TreeGrafter"/>
</dbReference>
<accession>A0A9Q8Y8Q2</accession>
<evidence type="ECO:0000313" key="9">
    <source>
        <dbReference type="EMBL" id="USJ23129.1"/>
    </source>
</evidence>
<evidence type="ECO:0000256" key="7">
    <source>
        <dbReference type="HAMAP-Rule" id="MF_01628"/>
    </source>
</evidence>
<keyword evidence="5 7" id="KW-0808">Transferase</keyword>
<name>A0A9Q8Y8Q2_ENSAD</name>
<dbReference type="EC" id="2.4.2.4" evidence="3 7"/>
<dbReference type="FunFam" id="3.40.1030.10:FF:000003">
    <property type="entry name" value="Pyrimidine-nucleoside phosphorylase"/>
    <property type="match status" value="1"/>
</dbReference>
<dbReference type="HAMAP" id="MF_01628">
    <property type="entry name" value="Thymid_phosp"/>
    <property type="match status" value="1"/>
</dbReference>
<dbReference type="RefSeq" id="WP_090296387.1">
    <property type="nucleotide sequence ID" value="NZ_CAXURO020000001.1"/>
</dbReference>
<sequence>MTMLPQETIRRKRNGEHLAPAEIADFVRGLSDGSISEGQVAAFAMAIWFSGMSREETVALTLAMRDSGETLDWSTIRRPIADKHSTGGVGDNVSLMLAPIVAACGLAVPMISGRGLGHTGGTLDKLESIPGYDIQPSASVFRRTVDEIGCAIIGQTANLAPADKRLYAIRDVTATVDSVPLITASILSKKLAAGLQSLVLDVKLGNGSFMSDAREAEILARSLVDVANGAGVRTSALLTDMNEPLADAAGNALEIDNCLAFLRGEKKGTRLETVVLAFAAAMLVAGGVAGDAEQGEAQARKVLGSGAALERFGKMVHALGGPADFIERSVAYLGRAPVILPVEASQSGYLAACETRELGLAVIALGGGRSHPDDRIDHRVGFDALKPLGTRVEKGDLIAFVHAADQEAAEAARRRLLALYTIDEVEPETRSPILAKIT</sequence>